<keyword evidence="1" id="KW-0812">Transmembrane</keyword>
<feature type="chain" id="PRO_5011484769" description="Secreted protein" evidence="2">
    <location>
        <begin position="21"/>
        <end position="79"/>
    </location>
</feature>
<keyword evidence="4" id="KW-1185">Reference proteome</keyword>
<evidence type="ECO:0000256" key="2">
    <source>
        <dbReference type="SAM" id="SignalP"/>
    </source>
</evidence>
<dbReference type="Proteomes" id="UP000199118">
    <property type="component" value="Unassembled WGS sequence"/>
</dbReference>
<reference evidence="3 4" key="1">
    <citation type="submission" date="2016-10" db="EMBL/GenBank/DDBJ databases">
        <authorList>
            <person name="de Groot N.N."/>
        </authorList>
    </citation>
    <scope>NUCLEOTIDE SEQUENCE [LARGE SCALE GENOMIC DNA]</scope>
    <source>
        <strain evidence="3 4">DSM 17890</strain>
    </source>
</reference>
<dbReference type="RefSeq" id="WP_092681909.1">
    <property type="nucleotide sequence ID" value="NZ_FNMZ01000003.1"/>
</dbReference>
<evidence type="ECO:0000313" key="4">
    <source>
        <dbReference type="Proteomes" id="UP000199118"/>
    </source>
</evidence>
<keyword evidence="1" id="KW-1133">Transmembrane helix</keyword>
<gene>
    <name evidence="3" type="ORF">SAMN05444336_103460</name>
</gene>
<sequence>MKFMVTTLAALGLMAGPALAEQIETPKIAEQQTASVSQDEALAAVPVLGIPAGLLAIGGVVVVGGAVAIAASNSSSGTN</sequence>
<feature type="signal peptide" evidence="2">
    <location>
        <begin position="1"/>
        <end position="20"/>
    </location>
</feature>
<name>A0A1H2ZF56_9RHOB</name>
<dbReference type="AlphaFoldDB" id="A0A1H2ZF56"/>
<accession>A0A1H2ZF56</accession>
<dbReference type="EMBL" id="FNMZ01000003">
    <property type="protein sequence ID" value="SDX15369.1"/>
    <property type="molecule type" value="Genomic_DNA"/>
</dbReference>
<organism evidence="3 4">
    <name type="scientific">Albimonas donghaensis</name>
    <dbReference type="NCBI Taxonomy" id="356660"/>
    <lineage>
        <taxon>Bacteria</taxon>
        <taxon>Pseudomonadati</taxon>
        <taxon>Pseudomonadota</taxon>
        <taxon>Alphaproteobacteria</taxon>
        <taxon>Rhodobacterales</taxon>
        <taxon>Paracoccaceae</taxon>
        <taxon>Albimonas</taxon>
    </lineage>
</organism>
<evidence type="ECO:0008006" key="5">
    <source>
        <dbReference type="Google" id="ProtNLM"/>
    </source>
</evidence>
<feature type="transmembrane region" description="Helical" evidence="1">
    <location>
        <begin position="44"/>
        <end position="71"/>
    </location>
</feature>
<evidence type="ECO:0000313" key="3">
    <source>
        <dbReference type="EMBL" id="SDX15369.1"/>
    </source>
</evidence>
<protein>
    <recommendedName>
        <fullName evidence="5">Secreted protein</fullName>
    </recommendedName>
</protein>
<keyword evidence="2" id="KW-0732">Signal</keyword>
<proteinExistence type="predicted"/>
<evidence type="ECO:0000256" key="1">
    <source>
        <dbReference type="SAM" id="Phobius"/>
    </source>
</evidence>
<keyword evidence="1" id="KW-0472">Membrane</keyword>